<protein>
    <submittedName>
        <fullName evidence="1">Uncharacterized protein</fullName>
    </submittedName>
</protein>
<evidence type="ECO:0000313" key="2">
    <source>
        <dbReference type="Proteomes" id="UP000070093"/>
    </source>
</evidence>
<gene>
    <name evidence="1" type="ORF">HMPREF3202_00006</name>
</gene>
<dbReference type="PATRIC" id="fig|28125.4.peg.5"/>
<accession>A0A137T176</accession>
<dbReference type="Proteomes" id="UP000070093">
    <property type="component" value="Unassembled WGS sequence"/>
</dbReference>
<dbReference type="EMBL" id="LTAG01000001">
    <property type="protein sequence ID" value="KXO18468.1"/>
    <property type="molecule type" value="Genomic_DNA"/>
</dbReference>
<proteinExistence type="predicted"/>
<reference evidence="1 2" key="1">
    <citation type="submission" date="2016-02" db="EMBL/GenBank/DDBJ databases">
        <authorList>
            <person name="Wen L."/>
            <person name="He K."/>
            <person name="Yang H."/>
        </authorList>
    </citation>
    <scope>NUCLEOTIDE SEQUENCE [LARGE SCALE GENOMIC DNA]</scope>
    <source>
        <strain evidence="1 2">GED7880</strain>
    </source>
</reference>
<evidence type="ECO:0000313" key="1">
    <source>
        <dbReference type="EMBL" id="KXO18468.1"/>
    </source>
</evidence>
<dbReference type="STRING" id="28125.HMPREF3202_00006"/>
<comment type="caution">
    <text evidence="1">The sequence shown here is derived from an EMBL/GenBank/DDBJ whole genome shotgun (WGS) entry which is preliminary data.</text>
</comment>
<name>A0A137T176_9BACT</name>
<dbReference type="AlphaFoldDB" id="A0A137T176"/>
<sequence length="343" mass="37659">MFLSLDHINIIKIYPHHKFIICAADFCLTAIYITFMKKLILSVAILATSLCANAQTLIKPNFKKGDVAHYENVTSMQIDLPMGAGSQQAKVTALSTITVKEANADGFVLEDLCTSIKPEGNEDLAENISAFIQYLENTPLLLQTNKDGEVIKIVNYNDVAAKISKGAVAKIDELYKKTPELEQQVPKAKLILALSTKYSEEKLIKTLKETGIYALYGKTLKTGDVAERNINGVKAKTTYTISSVLGTTAIVGTSKATMSEEDAKAYIANQIKEQGGDDDAMAQQVLSNWAQFKQMGMDKIDLDMTETAHINKSNWITDYATKGVIKVMGTNVEIESNTKLLDK</sequence>
<organism evidence="1 2">
    <name type="scientific">Prevotella bivia</name>
    <dbReference type="NCBI Taxonomy" id="28125"/>
    <lineage>
        <taxon>Bacteria</taxon>
        <taxon>Pseudomonadati</taxon>
        <taxon>Bacteroidota</taxon>
        <taxon>Bacteroidia</taxon>
        <taxon>Bacteroidales</taxon>
        <taxon>Prevotellaceae</taxon>
        <taxon>Prevotella</taxon>
    </lineage>
</organism>